<dbReference type="PANTHER" id="PTHR30255">
    <property type="entry name" value="SINGLE-STRANDED-DNA-SPECIFIC EXONUCLEASE RECJ"/>
    <property type="match status" value="1"/>
</dbReference>
<dbReference type="InterPro" id="IPR003156">
    <property type="entry name" value="DHHA1_dom"/>
</dbReference>
<protein>
    <recommendedName>
        <fullName evidence="2">Single-stranded-DNA-specific exonuclease RecJ</fullName>
    </recommendedName>
</protein>
<keyword evidence="3" id="KW-0540">Nuclease</keyword>
<evidence type="ECO:0000256" key="5">
    <source>
        <dbReference type="ARBA" id="ARBA00022839"/>
    </source>
</evidence>
<comment type="similarity">
    <text evidence="1">Belongs to the RecJ family.</text>
</comment>
<dbReference type="Pfam" id="PF02272">
    <property type="entry name" value="DHHA1"/>
    <property type="match status" value="1"/>
</dbReference>
<dbReference type="PANTHER" id="PTHR30255:SF2">
    <property type="entry name" value="SINGLE-STRANDED-DNA-SPECIFIC EXONUCLEASE RECJ"/>
    <property type="match status" value="1"/>
</dbReference>
<evidence type="ECO:0000313" key="10">
    <source>
        <dbReference type="Proteomes" id="UP000779049"/>
    </source>
</evidence>
<dbReference type="Pfam" id="PF01368">
    <property type="entry name" value="DHH"/>
    <property type="match status" value="1"/>
</dbReference>
<evidence type="ECO:0000256" key="2">
    <source>
        <dbReference type="ARBA" id="ARBA00019841"/>
    </source>
</evidence>
<feature type="domain" description="DDH" evidence="6">
    <location>
        <begin position="77"/>
        <end position="226"/>
    </location>
</feature>
<dbReference type="InterPro" id="IPR051673">
    <property type="entry name" value="SSDNA_exonuclease_RecJ"/>
</dbReference>
<keyword evidence="10" id="KW-1185">Reference proteome</keyword>
<name>A0ABS7L4P4_9FIRM</name>
<reference evidence="9 10" key="1">
    <citation type="journal article" date="2020" name="New Microbes New Infect">
        <title>Sellimonas caecigallum sp. nov., description and genome sequence of a new member of the Sellimonas genus isolated from the cecum of feral chicken.</title>
        <authorList>
            <person name="Wongkuna S."/>
            <person name="Ghimire S."/>
            <person name="Antony L."/>
            <person name="Chankhamhaengdecha S."/>
            <person name="Janvilisri T."/>
            <person name="Scaria J."/>
        </authorList>
    </citation>
    <scope>NUCLEOTIDE SEQUENCE [LARGE SCALE GENOMIC DNA]</scope>
    <source>
        <strain evidence="9 10">SW451</strain>
    </source>
</reference>
<comment type="caution">
    <text evidence="9">The sequence shown here is derived from an EMBL/GenBank/DDBJ whole genome shotgun (WGS) entry which is preliminary data.</text>
</comment>
<sequence>MKNWVLLRKGGNFTELGRRFGIHPRTAALIRNRDIIGEDAMDRYLNGTIADLYDGMLMKDMDKAVEILKEKITEGQKIRVIGDYDIDGVNATYILMEGLEGLGAEVDSDIPDRIKDGYGLNKDLIDRALDDNIDTIVTCDNGIAAKEEIAYGKDMGMTIIVTDHHEVPFEDLEEGRRYLIPPADAVVDIKREDCPYPFKGLCGAAVAYKLIEALYNAMGKDPEDVDYLMENVAIATVGDVMDLTDENRIFVRQGLDMLKQTKNYGLAALFECTGVDKNHLSSYHIGFVIGPCINAGGRLDTAKRALELLRAKTKKDADILAGDLKALNDSRKALTEEAVKDAIFQVETTGLKDDKVLVIFLPECHESLAGIVAGRIRERYYKPVFVLTKAEEGAKGSGRSIDAYHMYEELSRCKNLLTKFGGHKLAAGLSLPEENILKLRRELNENTTMTKTDMTEKVLIDMQLPLEEIQEDFIEELSLLEPFGKANGKPVFAERGLEFKKARILGKNRNVLKFEVCDTKGTYIDAMFFGDPEEFFGYLSEKYGMNSKERLLNGCTPGMLMDITYYPGINEYMGRKSLQIVIKDYR</sequence>
<dbReference type="InterPro" id="IPR001667">
    <property type="entry name" value="DDH_dom"/>
</dbReference>
<proteinExistence type="inferred from homology"/>
<dbReference type="SUPFAM" id="SSF64182">
    <property type="entry name" value="DHH phosphoesterases"/>
    <property type="match status" value="1"/>
</dbReference>
<evidence type="ECO:0000259" key="6">
    <source>
        <dbReference type="Pfam" id="PF01368"/>
    </source>
</evidence>
<dbReference type="InterPro" id="IPR004610">
    <property type="entry name" value="RecJ"/>
</dbReference>
<gene>
    <name evidence="9" type="primary">recJ</name>
    <name evidence="9" type="ORF">FLB61_01505</name>
</gene>
<dbReference type="Proteomes" id="UP000779049">
    <property type="component" value="Unassembled WGS sequence"/>
</dbReference>
<dbReference type="EMBL" id="VIRV01000001">
    <property type="protein sequence ID" value="MBY0757787.1"/>
    <property type="molecule type" value="Genomic_DNA"/>
</dbReference>
<dbReference type="RefSeq" id="WP_087200215.1">
    <property type="nucleotide sequence ID" value="NZ_CP173660.1"/>
</dbReference>
<feature type="domain" description="RecJ OB" evidence="8">
    <location>
        <begin position="460"/>
        <end position="584"/>
    </location>
</feature>
<evidence type="ECO:0000313" key="9">
    <source>
        <dbReference type="EMBL" id="MBY0757787.1"/>
    </source>
</evidence>
<dbReference type="Gene3D" id="3.10.310.30">
    <property type="match status" value="1"/>
</dbReference>
<accession>A0ABS7L4P4</accession>
<feature type="domain" description="DHHA1" evidence="7">
    <location>
        <begin position="354"/>
        <end position="445"/>
    </location>
</feature>
<dbReference type="Pfam" id="PF17768">
    <property type="entry name" value="RecJ_OB"/>
    <property type="match status" value="1"/>
</dbReference>
<organism evidence="9 10">
    <name type="scientific">Sellimonas caecigallum</name>
    <dbReference type="NCBI Taxonomy" id="2592333"/>
    <lineage>
        <taxon>Bacteria</taxon>
        <taxon>Bacillati</taxon>
        <taxon>Bacillota</taxon>
        <taxon>Clostridia</taxon>
        <taxon>Lachnospirales</taxon>
        <taxon>Lachnospiraceae</taxon>
        <taxon>Sellimonas</taxon>
    </lineage>
</organism>
<dbReference type="NCBIfam" id="TIGR00644">
    <property type="entry name" value="recJ"/>
    <property type="match status" value="1"/>
</dbReference>
<dbReference type="Gene3D" id="3.90.1640.30">
    <property type="match status" value="1"/>
</dbReference>
<evidence type="ECO:0000256" key="1">
    <source>
        <dbReference type="ARBA" id="ARBA00005915"/>
    </source>
</evidence>
<evidence type="ECO:0000259" key="7">
    <source>
        <dbReference type="Pfam" id="PF02272"/>
    </source>
</evidence>
<dbReference type="GO" id="GO:0004527">
    <property type="term" value="F:exonuclease activity"/>
    <property type="evidence" value="ECO:0007669"/>
    <property type="project" value="UniProtKB-KW"/>
</dbReference>
<evidence type="ECO:0000256" key="3">
    <source>
        <dbReference type="ARBA" id="ARBA00022722"/>
    </source>
</evidence>
<evidence type="ECO:0000259" key="8">
    <source>
        <dbReference type="Pfam" id="PF17768"/>
    </source>
</evidence>
<dbReference type="InterPro" id="IPR038763">
    <property type="entry name" value="DHH_sf"/>
</dbReference>
<keyword evidence="4" id="KW-0378">Hydrolase</keyword>
<keyword evidence="5 9" id="KW-0269">Exonuclease</keyword>
<evidence type="ECO:0000256" key="4">
    <source>
        <dbReference type="ARBA" id="ARBA00022801"/>
    </source>
</evidence>
<dbReference type="InterPro" id="IPR041122">
    <property type="entry name" value="RecJ_OB"/>
</dbReference>